<dbReference type="STRING" id="213588.SAMN02745204_02064"/>
<name>A0A1M4ZXM3_9GAMM</name>
<dbReference type="PROSITE" id="PS51782">
    <property type="entry name" value="LYSM"/>
    <property type="match status" value="1"/>
</dbReference>
<dbReference type="Pfam" id="PF01476">
    <property type="entry name" value="LysM"/>
    <property type="match status" value="1"/>
</dbReference>
<sequence length="398" mass="44206">MLERVSNLMRSTAPGVRGWRVVLAAALLTVASYAAALELRGDHPETYVVKRGDTLWDIAGRFLKKPWLWPEIWQANPQIKNPHLIYPGDVISLAYLDRVTAKVTPGERKASPINAVPLAEVEPFLKDLRIVDSIDDLPYVVGIEDNRLRGARGQVVYVRGLESAVPGQRYLVVRPEKRYRMLERAGLCCDLFQSQELDARGRPGLSQESPWTAAVFPTKNTEFLGYELMTQTAGTVTRTEVAGIQATTLLLDAEGRDVRVGDRLIPVQAQPYDLQFFPHPPKQQADYGRLTVMAVADAVHFGGTRDVIAISGGARQGIDNGTVFSIWRRGDSVVDRVRDGLDRDESLTPHESKVRLPDEFAGHAMVFRTFDNVSYALVMSSVKPTAVGYELKHPDAAY</sequence>
<evidence type="ECO:0000313" key="2">
    <source>
        <dbReference type="EMBL" id="SHF22790.1"/>
    </source>
</evidence>
<proteinExistence type="predicted"/>
<dbReference type="InterPro" id="IPR036779">
    <property type="entry name" value="LysM_dom_sf"/>
</dbReference>
<reference evidence="3" key="1">
    <citation type="submission" date="2016-11" db="EMBL/GenBank/DDBJ databases">
        <authorList>
            <person name="Varghese N."/>
            <person name="Submissions S."/>
        </authorList>
    </citation>
    <scope>NUCLEOTIDE SEQUENCE [LARGE SCALE GENOMIC DNA]</scope>
    <source>
        <strain evidence="3">DSM 14834</strain>
    </source>
</reference>
<dbReference type="CDD" id="cd00118">
    <property type="entry name" value="LysM"/>
    <property type="match status" value="1"/>
</dbReference>
<dbReference type="PANTHER" id="PTHR34700">
    <property type="entry name" value="POTASSIUM BINDING PROTEIN KBP"/>
    <property type="match status" value="1"/>
</dbReference>
<dbReference type="SUPFAM" id="SSF54106">
    <property type="entry name" value="LysM domain"/>
    <property type="match status" value="1"/>
</dbReference>
<dbReference type="Gene3D" id="3.10.350.10">
    <property type="entry name" value="LysM domain"/>
    <property type="match status" value="1"/>
</dbReference>
<feature type="domain" description="LysM" evidence="1">
    <location>
        <begin position="45"/>
        <end position="93"/>
    </location>
</feature>
<dbReference type="AlphaFoldDB" id="A0A1M4ZXM3"/>
<dbReference type="Proteomes" id="UP000242857">
    <property type="component" value="Unassembled WGS sequence"/>
</dbReference>
<dbReference type="InterPro" id="IPR018392">
    <property type="entry name" value="LysM"/>
</dbReference>
<gene>
    <name evidence="2" type="ORF">SAMN02745204_02064</name>
</gene>
<keyword evidence="3" id="KW-1185">Reference proteome</keyword>
<dbReference type="PANTHER" id="PTHR34700:SF4">
    <property type="entry name" value="PHAGE-LIKE ELEMENT PBSX PROTEIN XKDP"/>
    <property type="match status" value="1"/>
</dbReference>
<evidence type="ECO:0000259" key="1">
    <source>
        <dbReference type="PROSITE" id="PS51782"/>
    </source>
</evidence>
<dbReference type="EMBL" id="FQUK01000043">
    <property type="protein sequence ID" value="SHF22790.1"/>
    <property type="molecule type" value="Genomic_DNA"/>
</dbReference>
<organism evidence="2 3">
    <name type="scientific">Thermomonas hydrothermalis</name>
    <dbReference type="NCBI Taxonomy" id="213588"/>
    <lineage>
        <taxon>Bacteria</taxon>
        <taxon>Pseudomonadati</taxon>
        <taxon>Pseudomonadota</taxon>
        <taxon>Gammaproteobacteria</taxon>
        <taxon>Lysobacterales</taxon>
        <taxon>Lysobacteraceae</taxon>
        <taxon>Thermomonas</taxon>
    </lineage>
</organism>
<evidence type="ECO:0000313" key="3">
    <source>
        <dbReference type="Proteomes" id="UP000242857"/>
    </source>
</evidence>
<protein>
    <submittedName>
        <fullName evidence="2">LysM domain-containing protein</fullName>
    </submittedName>
</protein>
<dbReference type="InterPro" id="IPR052196">
    <property type="entry name" value="Bact_Kbp"/>
</dbReference>
<accession>A0A1M4ZXM3</accession>
<dbReference type="SMART" id="SM00257">
    <property type="entry name" value="LysM"/>
    <property type="match status" value="1"/>
</dbReference>